<dbReference type="EMBL" id="CP038141">
    <property type="protein sequence ID" value="QDH17439.1"/>
    <property type="molecule type" value="Genomic_DNA"/>
</dbReference>
<dbReference type="KEGG" id="ssam:E3D00_07580"/>
<sequence length="100" mass="11343">MSDDKVRIGGPVYERNAYKKIEIFNKWMEIKGIKNECPECRGKQFSLMGKDDASTVLTVDNKVEFYATYSLACANCGYIKSFVASMIEEGIKQEESGEHE</sequence>
<evidence type="ECO:0000313" key="2">
    <source>
        <dbReference type="Proteomes" id="UP000316313"/>
    </source>
</evidence>
<name>A0A4Y6UII8_9PROT</name>
<protein>
    <submittedName>
        <fullName evidence="1">Uncharacterized protein</fullName>
    </submittedName>
</protein>
<dbReference type="AlphaFoldDB" id="A0A4Y6UII8"/>
<organism evidence="1 2">
    <name type="scientific">Swingsia samuiensis</name>
    <dbReference type="NCBI Taxonomy" id="1293412"/>
    <lineage>
        <taxon>Bacteria</taxon>
        <taxon>Pseudomonadati</taxon>
        <taxon>Pseudomonadota</taxon>
        <taxon>Alphaproteobacteria</taxon>
        <taxon>Acetobacterales</taxon>
        <taxon>Acetobacteraceae</taxon>
        <taxon>Swingsia</taxon>
    </lineage>
</organism>
<evidence type="ECO:0000313" key="1">
    <source>
        <dbReference type="EMBL" id="QDH17439.1"/>
    </source>
</evidence>
<keyword evidence="2" id="KW-1185">Reference proteome</keyword>
<accession>A0A4Y6UII8</accession>
<dbReference type="OrthoDB" id="9805337at2"/>
<proteinExistence type="predicted"/>
<dbReference type="RefSeq" id="WP_141461387.1">
    <property type="nucleotide sequence ID" value="NZ_CP038141.1"/>
</dbReference>
<reference evidence="1 2" key="1">
    <citation type="submission" date="2019-03" db="EMBL/GenBank/DDBJ databases">
        <title>The complete genome sequence of Swingsia samuiensis NBRC107927(T).</title>
        <authorList>
            <person name="Chua K.-O."/>
            <person name="Chan K.-G."/>
            <person name="See-Too W.-S."/>
        </authorList>
    </citation>
    <scope>NUCLEOTIDE SEQUENCE [LARGE SCALE GENOMIC DNA]</scope>
    <source>
        <strain evidence="1 2">AH83</strain>
    </source>
</reference>
<gene>
    <name evidence="1" type="ORF">E3D00_07580</name>
</gene>
<dbReference type="Proteomes" id="UP000316313">
    <property type="component" value="Chromosome"/>
</dbReference>